<gene>
    <name evidence="1" type="ORF">X841_08080</name>
</gene>
<proteinExistence type="predicted"/>
<name>A0A0E2Q0E5_STRTR</name>
<dbReference type="AlphaFoldDB" id="A0A0E2Q0E5"/>
<dbReference type="PATRIC" id="fig|1433289.7.peg.1677"/>
<reference evidence="2" key="1">
    <citation type="submission" date="2013-12" db="EMBL/GenBank/DDBJ databases">
        <title>Genome sequences of Streptococcus thermophilus strains MTH17CL396 and M17PTZA496 isolated from Fontina cheese in Valle d'Aosta region (Italy).</title>
        <authorList>
            <person name="Treu L."/>
            <person name="Giacomini A."/>
            <person name="Corich V."/>
            <person name="Vendramin V."/>
            <person name="Bovo B."/>
        </authorList>
    </citation>
    <scope>NUCLEOTIDE SEQUENCE [LARGE SCALE GENOMIC DNA]</scope>
    <source>
        <strain evidence="2">M17PTZA496</strain>
    </source>
</reference>
<protein>
    <submittedName>
        <fullName evidence="1">Uncharacterized protein</fullName>
    </submittedName>
</protein>
<organism evidence="1 2">
    <name type="scientific">Streptococcus thermophilus M17PTZA496</name>
    <dbReference type="NCBI Taxonomy" id="1433289"/>
    <lineage>
        <taxon>Bacteria</taxon>
        <taxon>Bacillati</taxon>
        <taxon>Bacillota</taxon>
        <taxon>Bacilli</taxon>
        <taxon>Lactobacillales</taxon>
        <taxon>Streptococcaceae</taxon>
        <taxon>Streptococcus</taxon>
    </lineage>
</organism>
<accession>A0A0E2Q0E5</accession>
<dbReference type="EMBL" id="AZJT01000060">
    <property type="protein sequence ID" value="ETW88648.1"/>
    <property type="molecule type" value="Genomic_DNA"/>
</dbReference>
<comment type="caution">
    <text evidence="1">The sequence shown here is derived from an EMBL/GenBank/DDBJ whole genome shotgun (WGS) entry which is preliminary data.</text>
</comment>
<sequence>MPRIGFFNVNARDAVKGAEVYGYISNGYVSGAPLED</sequence>
<dbReference type="Proteomes" id="UP000024559">
    <property type="component" value="Chromosome"/>
</dbReference>
<evidence type="ECO:0000313" key="1">
    <source>
        <dbReference type="EMBL" id="ETW88648.1"/>
    </source>
</evidence>
<evidence type="ECO:0000313" key="2">
    <source>
        <dbReference type="Proteomes" id="UP000024559"/>
    </source>
</evidence>
<dbReference type="HOGENOM" id="CLU_3358900_0_0_9"/>